<dbReference type="InterPro" id="IPR004635">
    <property type="entry name" value="Pept_S49_SppA"/>
</dbReference>
<keyword evidence="8" id="KW-1133">Transmembrane helix</keyword>
<dbReference type="NCBIfam" id="TIGR00705">
    <property type="entry name" value="SppA_67K"/>
    <property type="match status" value="1"/>
</dbReference>
<dbReference type="Proteomes" id="UP000662783">
    <property type="component" value="Chromosome"/>
</dbReference>
<dbReference type="InterPro" id="IPR029045">
    <property type="entry name" value="ClpP/crotonase-like_dom_sf"/>
</dbReference>
<dbReference type="EMBL" id="CP070608">
    <property type="protein sequence ID" value="QSE96972.1"/>
    <property type="molecule type" value="Genomic_DNA"/>
</dbReference>
<evidence type="ECO:0000313" key="10">
    <source>
        <dbReference type="EMBL" id="QSE96972.1"/>
    </source>
</evidence>
<dbReference type="RefSeq" id="WP_205721485.1">
    <property type="nucleotide sequence ID" value="NZ_CP070608.1"/>
</dbReference>
<comment type="subcellular location">
    <subcellularLocation>
        <location evidence="1">Membrane</location>
    </subcellularLocation>
</comment>
<dbReference type="PIRSF" id="PIRSF001217">
    <property type="entry name" value="Protease_4_SppA"/>
    <property type="match status" value="1"/>
</dbReference>
<dbReference type="Gene3D" id="6.20.330.10">
    <property type="match status" value="1"/>
</dbReference>
<feature type="domain" description="Peptidase S49" evidence="9">
    <location>
        <begin position="120"/>
        <end position="273"/>
    </location>
</feature>
<name>A0A975A0Z2_9BACT</name>
<feature type="active site" description="Proton donor/acceptor" evidence="7">
    <location>
        <position position="188"/>
    </location>
</feature>
<dbReference type="GO" id="GO:0016020">
    <property type="term" value="C:membrane"/>
    <property type="evidence" value="ECO:0007669"/>
    <property type="project" value="UniProtKB-SubCell"/>
</dbReference>
<keyword evidence="5" id="KW-0720">Serine protease</keyword>
<evidence type="ECO:0000259" key="9">
    <source>
        <dbReference type="Pfam" id="PF01343"/>
    </source>
</evidence>
<dbReference type="KEGG" id="fuv:JR347_15440"/>
<dbReference type="PANTHER" id="PTHR33209">
    <property type="entry name" value="PROTEASE 4"/>
    <property type="match status" value="1"/>
</dbReference>
<dbReference type="InterPro" id="IPR004634">
    <property type="entry name" value="Pept_S49_pIV"/>
</dbReference>
<keyword evidence="8" id="KW-0812">Transmembrane</keyword>
<keyword evidence="3" id="KW-0645">Protease</keyword>
<organism evidence="10 11">
    <name type="scientific">Fulvivirga lutea</name>
    <dbReference type="NCBI Taxonomy" id="2810512"/>
    <lineage>
        <taxon>Bacteria</taxon>
        <taxon>Pseudomonadati</taxon>
        <taxon>Bacteroidota</taxon>
        <taxon>Cytophagia</taxon>
        <taxon>Cytophagales</taxon>
        <taxon>Fulvivirgaceae</taxon>
        <taxon>Fulvivirga</taxon>
    </lineage>
</organism>
<dbReference type="InterPro" id="IPR047272">
    <property type="entry name" value="S49_SppA_C"/>
</dbReference>
<dbReference type="CDD" id="cd07023">
    <property type="entry name" value="S49_Sppa_N_C"/>
    <property type="match status" value="1"/>
</dbReference>
<feature type="active site" description="Nucleophile" evidence="7">
    <location>
        <position position="378"/>
    </location>
</feature>
<evidence type="ECO:0000256" key="5">
    <source>
        <dbReference type="ARBA" id="ARBA00022825"/>
    </source>
</evidence>
<gene>
    <name evidence="10" type="primary">sppA</name>
    <name evidence="10" type="ORF">JR347_15440</name>
</gene>
<sequence>MNFLKNILSTLIGLFIFSFIAIFLVVGIVSSLSESEKYVLEDNSILHLKLNKPVTEQEIDNPLEEIGAFGESSSMGLNKLKEVIKNAASDSKIKGIYLEVEYFIGGMATLSEVRHELVEFKKSGKFIYSYAEYYTEGAYYLASVADKIYLNPAGQLELNGLSANVTFYKGMFDKFGIEPQVFRVGEYKSAVEPFIRKDLSPENELQLTELLDGLNNKMLADISESRGIELPQLKEMSAKMTVREAIDAVEQKLIDEIIYEDELLANLSSAAEVDEPELVSYKNYKTTFSNYKNTTNKIAVIVAEGDIVMGKGDENTVGSDKFAKLIREARKDKSVKAIVMRVNSLGGAFLASDVMWREIELAKKEKPVIASMGDYATSGGYYLAMPCDTIVAQPNTITGSIGIFGMLFNFSGLLEDRIGITHDEVATGEYSGILTVTRSLTDAEKSIFQKSLEQNYDTFVSKAAEGRGMSVEDIKKVASGRVWTGVQAKENGLIDLLGTYDDAIQIAAEKAGITDDYKLKYYPESKPFFEKLIQDLEGQAKTSMVKSEVGELYPYIKSIEKIKHFEGAQARFPIEMEIN</sequence>
<dbReference type="GO" id="GO:0006465">
    <property type="term" value="P:signal peptide processing"/>
    <property type="evidence" value="ECO:0007669"/>
    <property type="project" value="InterPro"/>
</dbReference>
<proteinExistence type="inferred from homology"/>
<keyword evidence="6 8" id="KW-0472">Membrane</keyword>
<dbReference type="SUPFAM" id="SSF52096">
    <property type="entry name" value="ClpP/crotonase"/>
    <property type="match status" value="2"/>
</dbReference>
<evidence type="ECO:0000256" key="3">
    <source>
        <dbReference type="ARBA" id="ARBA00022670"/>
    </source>
</evidence>
<dbReference type="InterPro" id="IPR002142">
    <property type="entry name" value="Peptidase_S49"/>
</dbReference>
<feature type="domain" description="Peptidase S49" evidence="9">
    <location>
        <begin position="362"/>
        <end position="513"/>
    </location>
</feature>
<dbReference type="GO" id="GO:0008236">
    <property type="term" value="F:serine-type peptidase activity"/>
    <property type="evidence" value="ECO:0007669"/>
    <property type="project" value="UniProtKB-KW"/>
</dbReference>
<evidence type="ECO:0000256" key="1">
    <source>
        <dbReference type="ARBA" id="ARBA00004370"/>
    </source>
</evidence>
<dbReference type="AlphaFoldDB" id="A0A975A0Z2"/>
<dbReference type="NCBIfam" id="TIGR00706">
    <property type="entry name" value="SppA_dom"/>
    <property type="match status" value="1"/>
</dbReference>
<dbReference type="Pfam" id="PF01343">
    <property type="entry name" value="Peptidase_S49"/>
    <property type="match status" value="2"/>
</dbReference>
<reference evidence="10" key="1">
    <citation type="submission" date="2021-02" db="EMBL/GenBank/DDBJ databases">
        <title>Fulvivirga sp. S481 isolated from sea water.</title>
        <authorList>
            <person name="Bae S.S."/>
            <person name="Baek K."/>
        </authorList>
    </citation>
    <scope>NUCLEOTIDE SEQUENCE</scope>
    <source>
        <strain evidence="10">S481</strain>
    </source>
</reference>
<dbReference type="InterPro" id="IPR047217">
    <property type="entry name" value="S49_SppA_67K_type_N"/>
</dbReference>
<keyword evidence="4" id="KW-0378">Hydrolase</keyword>
<feature type="transmembrane region" description="Helical" evidence="8">
    <location>
        <begin position="7"/>
        <end position="29"/>
    </location>
</feature>
<evidence type="ECO:0000256" key="7">
    <source>
        <dbReference type="PIRSR" id="PIRSR001217-1"/>
    </source>
</evidence>
<dbReference type="PANTHER" id="PTHR33209:SF1">
    <property type="entry name" value="PEPTIDASE S49 DOMAIN-CONTAINING PROTEIN"/>
    <property type="match status" value="1"/>
</dbReference>
<evidence type="ECO:0000313" key="11">
    <source>
        <dbReference type="Proteomes" id="UP000662783"/>
    </source>
</evidence>
<keyword evidence="11" id="KW-1185">Reference proteome</keyword>
<evidence type="ECO:0000256" key="2">
    <source>
        <dbReference type="ARBA" id="ARBA00008683"/>
    </source>
</evidence>
<protein>
    <submittedName>
        <fullName evidence="10">Signal peptide peptidase SppA</fullName>
    </submittedName>
</protein>
<dbReference type="Gene3D" id="3.90.226.10">
    <property type="entry name" value="2-enoyl-CoA Hydratase, Chain A, domain 1"/>
    <property type="match status" value="3"/>
</dbReference>
<evidence type="ECO:0000256" key="8">
    <source>
        <dbReference type="SAM" id="Phobius"/>
    </source>
</evidence>
<evidence type="ECO:0000256" key="6">
    <source>
        <dbReference type="ARBA" id="ARBA00023136"/>
    </source>
</evidence>
<accession>A0A975A0Z2</accession>
<evidence type="ECO:0000256" key="4">
    <source>
        <dbReference type="ARBA" id="ARBA00022801"/>
    </source>
</evidence>
<comment type="similarity">
    <text evidence="2">Belongs to the peptidase S49 family.</text>
</comment>
<dbReference type="CDD" id="cd07018">
    <property type="entry name" value="S49_SppA_67K_type"/>
    <property type="match status" value="1"/>
</dbReference>